<feature type="chain" id="PRO_5012225249" evidence="2">
    <location>
        <begin position="20"/>
        <end position="262"/>
    </location>
</feature>
<evidence type="ECO:0000256" key="2">
    <source>
        <dbReference type="SAM" id="SignalP"/>
    </source>
</evidence>
<feature type="region of interest" description="Disordered" evidence="1">
    <location>
        <begin position="21"/>
        <end position="44"/>
    </location>
</feature>
<name>A0A2A9NCK8_9AGAR</name>
<protein>
    <submittedName>
        <fullName evidence="3">Uncharacterized protein</fullName>
    </submittedName>
</protein>
<gene>
    <name evidence="3" type="ORF">AMATHDRAFT_71678</name>
</gene>
<keyword evidence="4" id="KW-1185">Reference proteome</keyword>
<sequence>MQLTYVLVFAISLSSLVQASSDSSSTLPSHQHYDASSIKSTSQPFKRHKLSQLGYEFRRGNDHNSMIKQSTRSIRLRDDSDWEMVDDPSLESWEMVDRPEPTSTSQHSTNIPEHTRSKNCAFLVTGKEISLSQCKKEEGTALLVNDVCRDMDSLDKKELKHANRKKFFCFTPEPLKKNDEHTRFLFEARSKKDPNAKLFVYRSFDYVVFSAKRFSTVKWFVNYAKFAKLKIRIAEAHKEAEKKDRSLVMLPYSDPQEAKRKV</sequence>
<reference evidence="3 4" key="1">
    <citation type="submission" date="2014-02" db="EMBL/GenBank/DDBJ databases">
        <title>Transposable element dynamics among asymbiotic and ectomycorrhizal Amanita fungi.</title>
        <authorList>
            <consortium name="DOE Joint Genome Institute"/>
            <person name="Hess J."/>
            <person name="Skrede I."/>
            <person name="Wolfe B."/>
            <person name="LaButti K."/>
            <person name="Ohm R.A."/>
            <person name="Grigoriev I.V."/>
            <person name="Pringle A."/>
        </authorList>
    </citation>
    <scope>NUCLEOTIDE SEQUENCE [LARGE SCALE GENOMIC DNA]</scope>
    <source>
        <strain evidence="3 4">SKay4041</strain>
    </source>
</reference>
<evidence type="ECO:0000313" key="4">
    <source>
        <dbReference type="Proteomes" id="UP000242287"/>
    </source>
</evidence>
<evidence type="ECO:0000256" key="1">
    <source>
        <dbReference type="SAM" id="MobiDB-lite"/>
    </source>
</evidence>
<accession>A0A2A9NCK8</accession>
<organism evidence="3 4">
    <name type="scientific">Amanita thiersii Skay4041</name>
    <dbReference type="NCBI Taxonomy" id="703135"/>
    <lineage>
        <taxon>Eukaryota</taxon>
        <taxon>Fungi</taxon>
        <taxon>Dikarya</taxon>
        <taxon>Basidiomycota</taxon>
        <taxon>Agaricomycotina</taxon>
        <taxon>Agaricomycetes</taxon>
        <taxon>Agaricomycetidae</taxon>
        <taxon>Agaricales</taxon>
        <taxon>Pluteineae</taxon>
        <taxon>Amanitaceae</taxon>
        <taxon>Amanita</taxon>
    </lineage>
</organism>
<proteinExistence type="predicted"/>
<dbReference type="AlphaFoldDB" id="A0A2A9NCK8"/>
<dbReference type="Proteomes" id="UP000242287">
    <property type="component" value="Unassembled WGS sequence"/>
</dbReference>
<keyword evidence="2" id="KW-0732">Signal</keyword>
<evidence type="ECO:0000313" key="3">
    <source>
        <dbReference type="EMBL" id="PFH45460.1"/>
    </source>
</evidence>
<feature type="signal peptide" evidence="2">
    <location>
        <begin position="1"/>
        <end position="19"/>
    </location>
</feature>
<dbReference type="EMBL" id="KZ302377">
    <property type="protein sequence ID" value="PFH45460.1"/>
    <property type="molecule type" value="Genomic_DNA"/>
</dbReference>